<dbReference type="Gene3D" id="1.10.260.40">
    <property type="entry name" value="lambda repressor-like DNA-binding domains"/>
    <property type="match status" value="1"/>
</dbReference>
<protein>
    <recommendedName>
        <fullName evidence="1">HTH cro/C1-type domain-containing protein</fullName>
    </recommendedName>
</protein>
<dbReference type="SUPFAM" id="SSF47413">
    <property type="entry name" value="lambda repressor-like DNA-binding domains"/>
    <property type="match status" value="1"/>
</dbReference>
<dbReference type="PROSITE" id="PS50943">
    <property type="entry name" value="HTH_CROC1"/>
    <property type="match status" value="1"/>
</dbReference>
<keyword evidence="3" id="KW-1185">Reference proteome</keyword>
<accession>A0A917BB80</accession>
<proteinExistence type="predicted"/>
<dbReference type="AlphaFoldDB" id="A0A917BB80"/>
<dbReference type="CDD" id="cd00093">
    <property type="entry name" value="HTH_XRE"/>
    <property type="match status" value="1"/>
</dbReference>
<dbReference type="RefSeq" id="WP_188679109.1">
    <property type="nucleotide sequence ID" value="NZ_BMGP01000005.1"/>
</dbReference>
<organism evidence="2 3">
    <name type="scientific">Subtercola lobariae</name>
    <dbReference type="NCBI Taxonomy" id="1588641"/>
    <lineage>
        <taxon>Bacteria</taxon>
        <taxon>Bacillati</taxon>
        <taxon>Actinomycetota</taxon>
        <taxon>Actinomycetes</taxon>
        <taxon>Micrococcales</taxon>
        <taxon>Microbacteriaceae</taxon>
        <taxon>Subtercola</taxon>
    </lineage>
</organism>
<comment type="caution">
    <text evidence="2">The sequence shown here is derived from an EMBL/GenBank/DDBJ whole genome shotgun (WGS) entry which is preliminary data.</text>
</comment>
<dbReference type="InterPro" id="IPR001387">
    <property type="entry name" value="Cro/C1-type_HTH"/>
</dbReference>
<sequence length="100" mass="10532">MARIHSEAARILGERVKAARLRIGISQEDLGELADMHFSNIGKIERGNSNPNLATIVALAGPLGVDPGEWLAGLTPAMLPGRTHQVTAADLIAARAEGRS</sequence>
<gene>
    <name evidence="2" type="ORF">GCM10011399_26600</name>
</gene>
<feature type="domain" description="HTH cro/C1-type" evidence="1">
    <location>
        <begin position="16"/>
        <end position="70"/>
    </location>
</feature>
<evidence type="ECO:0000313" key="3">
    <source>
        <dbReference type="Proteomes" id="UP000598775"/>
    </source>
</evidence>
<dbReference type="InterPro" id="IPR010982">
    <property type="entry name" value="Lambda_DNA-bd_dom_sf"/>
</dbReference>
<name>A0A917BB80_9MICO</name>
<dbReference type="EMBL" id="BMGP01000005">
    <property type="protein sequence ID" value="GGF32126.1"/>
    <property type="molecule type" value="Genomic_DNA"/>
</dbReference>
<dbReference type="Proteomes" id="UP000598775">
    <property type="component" value="Unassembled WGS sequence"/>
</dbReference>
<reference evidence="2 3" key="1">
    <citation type="journal article" date="2014" name="Int. J. Syst. Evol. Microbiol.">
        <title>Complete genome sequence of Corynebacterium casei LMG S-19264T (=DSM 44701T), isolated from a smear-ripened cheese.</title>
        <authorList>
            <consortium name="US DOE Joint Genome Institute (JGI-PGF)"/>
            <person name="Walter F."/>
            <person name="Albersmeier A."/>
            <person name="Kalinowski J."/>
            <person name="Ruckert C."/>
        </authorList>
    </citation>
    <scope>NUCLEOTIDE SEQUENCE [LARGE SCALE GENOMIC DNA]</scope>
    <source>
        <strain evidence="2 3">CGMCC 1.12976</strain>
    </source>
</reference>
<evidence type="ECO:0000313" key="2">
    <source>
        <dbReference type="EMBL" id="GGF32126.1"/>
    </source>
</evidence>
<evidence type="ECO:0000259" key="1">
    <source>
        <dbReference type="PROSITE" id="PS50943"/>
    </source>
</evidence>
<dbReference type="SMART" id="SM00530">
    <property type="entry name" value="HTH_XRE"/>
    <property type="match status" value="1"/>
</dbReference>
<dbReference type="GO" id="GO:0003677">
    <property type="term" value="F:DNA binding"/>
    <property type="evidence" value="ECO:0007669"/>
    <property type="project" value="InterPro"/>
</dbReference>
<dbReference type="Pfam" id="PF01381">
    <property type="entry name" value="HTH_3"/>
    <property type="match status" value="1"/>
</dbReference>